<dbReference type="OrthoDB" id="6399635at2"/>
<dbReference type="InterPro" id="IPR013740">
    <property type="entry name" value="Redoxin"/>
</dbReference>
<dbReference type="Gene3D" id="3.40.30.10">
    <property type="entry name" value="Glutaredoxin"/>
    <property type="match status" value="1"/>
</dbReference>
<accession>A0A2D0NHP5</accession>
<reference evidence="7 8" key="1">
    <citation type="submission" date="2017-10" db="EMBL/GenBank/DDBJ databases">
        <title>The draft genome sequence of Lewinella nigricans NBRC 102662.</title>
        <authorList>
            <person name="Wang K."/>
        </authorList>
    </citation>
    <scope>NUCLEOTIDE SEQUENCE [LARGE SCALE GENOMIC DNA]</scope>
    <source>
        <strain evidence="7 8">NBRC 102662</strain>
    </source>
</reference>
<keyword evidence="2" id="KW-0201">Cytochrome c-type biogenesis</keyword>
<comment type="caution">
    <text evidence="7">The sequence shown here is derived from an EMBL/GenBank/DDBJ whole genome shotgun (WGS) entry which is preliminary data.</text>
</comment>
<dbReference type="GO" id="GO:0030313">
    <property type="term" value="C:cell envelope"/>
    <property type="evidence" value="ECO:0007669"/>
    <property type="project" value="UniProtKB-SubCell"/>
</dbReference>
<organism evidence="7 8">
    <name type="scientific">Flavilitoribacter nigricans (strain ATCC 23147 / DSM 23189 / NBRC 102662 / NCIMB 1420 / SS-2)</name>
    <name type="common">Lewinella nigricans</name>
    <dbReference type="NCBI Taxonomy" id="1122177"/>
    <lineage>
        <taxon>Bacteria</taxon>
        <taxon>Pseudomonadati</taxon>
        <taxon>Bacteroidota</taxon>
        <taxon>Saprospiria</taxon>
        <taxon>Saprospirales</taxon>
        <taxon>Lewinellaceae</taxon>
        <taxon>Flavilitoribacter</taxon>
    </lineage>
</organism>
<keyword evidence="8" id="KW-1185">Reference proteome</keyword>
<dbReference type="AlphaFoldDB" id="A0A2D0NHP5"/>
<evidence type="ECO:0000256" key="1">
    <source>
        <dbReference type="ARBA" id="ARBA00004196"/>
    </source>
</evidence>
<keyword evidence="4" id="KW-0676">Redox-active center</keyword>
<dbReference type="GO" id="GO:0017004">
    <property type="term" value="P:cytochrome complex assembly"/>
    <property type="evidence" value="ECO:0007669"/>
    <property type="project" value="UniProtKB-KW"/>
</dbReference>
<dbReference type="EMBL" id="PDUD01000004">
    <property type="protein sequence ID" value="PHN07900.1"/>
    <property type="molecule type" value="Genomic_DNA"/>
</dbReference>
<evidence type="ECO:0000259" key="6">
    <source>
        <dbReference type="PROSITE" id="PS51352"/>
    </source>
</evidence>
<evidence type="ECO:0000313" key="7">
    <source>
        <dbReference type="EMBL" id="PHN07900.1"/>
    </source>
</evidence>
<keyword evidence="3" id="KW-1015">Disulfide bond</keyword>
<keyword evidence="5" id="KW-0732">Signal</keyword>
<evidence type="ECO:0000256" key="3">
    <source>
        <dbReference type="ARBA" id="ARBA00023157"/>
    </source>
</evidence>
<dbReference type="CDD" id="cd02966">
    <property type="entry name" value="TlpA_like_family"/>
    <property type="match status" value="1"/>
</dbReference>
<feature type="domain" description="Thioredoxin" evidence="6">
    <location>
        <begin position="388"/>
        <end position="555"/>
    </location>
</feature>
<feature type="signal peptide" evidence="5">
    <location>
        <begin position="1"/>
        <end position="19"/>
    </location>
</feature>
<dbReference type="PROSITE" id="PS51352">
    <property type="entry name" value="THIOREDOXIN_2"/>
    <property type="match status" value="1"/>
</dbReference>
<evidence type="ECO:0000313" key="8">
    <source>
        <dbReference type="Proteomes" id="UP000223913"/>
    </source>
</evidence>
<protein>
    <recommendedName>
        <fullName evidence="6">Thioredoxin domain-containing protein</fullName>
    </recommendedName>
</protein>
<dbReference type="GO" id="GO:0016491">
    <property type="term" value="F:oxidoreductase activity"/>
    <property type="evidence" value="ECO:0007669"/>
    <property type="project" value="InterPro"/>
</dbReference>
<gene>
    <name evidence="7" type="ORF">CRP01_03870</name>
</gene>
<proteinExistence type="predicted"/>
<dbReference type="SUPFAM" id="SSF52833">
    <property type="entry name" value="Thioredoxin-like"/>
    <property type="match status" value="1"/>
</dbReference>
<dbReference type="InterPro" id="IPR050553">
    <property type="entry name" value="Thioredoxin_ResA/DsbE_sf"/>
</dbReference>
<evidence type="ECO:0000256" key="4">
    <source>
        <dbReference type="ARBA" id="ARBA00023284"/>
    </source>
</evidence>
<dbReference type="InterPro" id="IPR036249">
    <property type="entry name" value="Thioredoxin-like_sf"/>
</dbReference>
<name>A0A2D0NHP5_FLAN2</name>
<feature type="chain" id="PRO_5012203670" description="Thioredoxin domain-containing protein" evidence="5">
    <location>
        <begin position="20"/>
        <end position="555"/>
    </location>
</feature>
<sequence>MKTTFLMLCAALLFSNLNAQQPESHHNAITAKITGQLNGYDPEKDQDLELKFVSVVPTPEHQAEKMVRPNADGSFAFQPDYPLRYQQIWFGVGENYFGQLIIDRDLSIDVDLDALRDTSQHFASEFVRFGGSDGELNQLVNDFTTFEISQRPAGGRPANIEALMDRELSPAGKTEKLLDYYDGQEVIVREFLQENPSPYGWLLTNQLASQKYGEIAVAHWGHTMPEELMEEMIRHRPFAISNESVIDYYGYLSNYMLMNSQQELLDIYREDVLPAIPIAQEQERLQEFISLFSAKLDEQEYDKEVFRTESKYFREQYEKEVYAARVKKFTRLVNRFPSEQADLLKLVGGGKDIWERELYIGKLMPTIKTTWAAELMEKEWETTRQQIEMVNKKLNAIKINKSDSPMGENVGQLPNGADLILAKQEELEELLGSIRAAYPDQAIILDVWATWCGPCIYDMQNSAENREKLEELGVQVIYLCSASGSSEEKWKKKVAELGVAAPQIFLSPELSKSIMSYFELPGYPSHVFIDKDGQYHPDLVHSLRTVDLEAVKEKL</sequence>
<dbReference type="PANTHER" id="PTHR42852:SF6">
    <property type="entry name" value="THIOL:DISULFIDE INTERCHANGE PROTEIN DSBE"/>
    <property type="match status" value="1"/>
</dbReference>
<dbReference type="InterPro" id="IPR013766">
    <property type="entry name" value="Thioredoxin_domain"/>
</dbReference>
<dbReference type="Proteomes" id="UP000223913">
    <property type="component" value="Unassembled WGS sequence"/>
</dbReference>
<evidence type="ECO:0000256" key="5">
    <source>
        <dbReference type="SAM" id="SignalP"/>
    </source>
</evidence>
<dbReference type="PANTHER" id="PTHR42852">
    <property type="entry name" value="THIOL:DISULFIDE INTERCHANGE PROTEIN DSBE"/>
    <property type="match status" value="1"/>
</dbReference>
<comment type="subcellular location">
    <subcellularLocation>
        <location evidence="1">Cell envelope</location>
    </subcellularLocation>
</comment>
<evidence type="ECO:0000256" key="2">
    <source>
        <dbReference type="ARBA" id="ARBA00022748"/>
    </source>
</evidence>
<dbReference type="Pfam" id="PF08534">
    <property type="entry name" value="Redoxin"/>
    <property type="match status" value="1"/>
</dbReference>
<dbReference type="RefSeq" id="WP_099148689.1">
    <property type="nucleotide sequence ID" value="NZ_PDUD01000004.1"/>
</dbReference>